<dbReference type="Pfam" id="PF00112">
    <property type="entry name" value="Peptidase_C1"/>
    <property type="match status" value="1"/>
</dbReference>
<dbReference type="CDD" id="cd02248">
    <property type="entry name" value="Peptidase_C1A"/>
    <property type="match status" value="1"/>
</dbReference>
<organism evidence="3">
    <name type="scientific">Tritrichomonas foetus</name>
    <name type="common">Trichomonas foetus</name>
    <name type="synonym">Tritrichomonas suis</name>
    <dbReference type="NCBI Taxonomy" id="56690"/>
    <lineage>
        <taxon>Eukaryota</taxon>
        <taxon>Metamonada</taxon>
        <taxon>Parabasalia</taxon>
        <taxon>Tritrichomonadida</taxon>
        <taxon>Tritrichomonadidae</taxon>
        <taxon>Tritrichomonas</taxon>
    </lineage>
</organism>
<dbReference type="PIR" id="S57427">
    <property type="entry name" value="S57427"/>
</dbReference>
<dbReference type="InterPro" id="IPR013128">
    <property type="entry name" value="Peptidase_C1A"/>
</dbReference>
<evidence type="ECO:0000256" key="1">
    <source>
        <dbReference type="ARBA" id="ARBA00008455"/>
    </source>
</evidence>
<dbReference type="PANTHER" id="PTHR12411">
    <property type="entry name" value="CYSTEINE PROTEASE FAMILY C1-RELATED"/>
    <property type="match status" value="1"/>
</dbReference>
<sequence length="152" mass="16208">AFATTQCMESINALRFKSLFSFSEQNLVDCDPQSNGCAGGSPFSAFMFISRTQNGQINLEDDYPYTGTDTNDCKFDPSKGYGRITGFMSVQAQSEEDLFKCVASVGPIAVCIDASLASFNSYSSGIYNDRQCSSTVLDHAVGCIGYGAEGGA</sequence>
<dbReference type="InterPro" id="IPR038765">
    <property type="entry name" value="Papain-like_cys_pep_sf"/>
</dbReference>
<dbReference type="Gene3D" id="3.90.70.10">
    <property type="entry name" value="Cysteine proteinases"/>
    <property type="match status" value="1"/>
</dbReference>
<feature type="non-terminal residue" evidence="3">
    <location>
        <position position="152"/>
    </location>
</feature>
<dbReference type="SUPFAM" id="SSF54001">
    <property type="entry name" value="Cysteine proteinases"/>
    <property type="match status" value="1"/>
</dbReference>
<accession>Q26988</accession>
<feature type="non-terminal residue" evidence="3">
    <location>
        <position position="1"/>
    </location>
</feature>
<evidence type="ECO:0000259" key="2">
    <source>
        <dbReference type="SMART" id="SM00645"/>
    </source>
</evidence>
<gene>
    <name evidence="3" type="primary">TFCP4</name>
</gene>
<comment type="similarity">
    <text evidence="1">Belongs to the peptidase C1 family.</text>
</comment>
<evidence type="ECO:0000313" key="3">
    <source>
        <dbReference type="EMBL" id="CAA61044.1"/>
    </source>
</evidence>
<dbReference type="EMBL" id="X87777">
    <property type="protein sequence ID" value="CAA61044.1"/>
    <property type="molecule type" value="Genomic_DNA"/>
</dbReference>
<name>Q26988_TRIFO</name>
<dbReference type="SMART" id="SM00645">
    <property type="entry name" value="Pept_C1"/>
    <property type="match status" value="1"/>
</dbReference>
<reference evidence="3" key="1">
    <citation type="journal article" date="1995" name="Microbiology">
        <title>Multiple cystine proteinases of the pathogenic protozoan tritrichomonas foetus: Identification of seven diverse and differentially expressed genes.</title>
        <authorList>
            <person name="Mallinson D.J."/>
            <person name="Livingstone J."/>
            <person name="Appleton K.M."/>
            <person name="Lees S."/>
            <person name="Coombs G.H."/>
            <person name="North M.J."/>
        </authorList>
    </citation>
    <scope>NUCLEOTIDE SEQUENCE</scope>
    <source>
        <strain evidence="3">F2</strain>
    </source>
</reference>
<dbReference type="AlphaFoldDB" id="Q26988"/>
<feature type="domain" description="Peptidase C1A papain C-terminal" evidence="2">
    <location>
        <begin position="1"/>
        <end position="152"/>
    </location>
</feature>
<dbReference type="InterPro" id="IPR039417">
    <property type="entry name" value="Peptidase_C1A_papain-like"/>
</dbReference>
<dbReference type="InterPro" id="IPR000668">
    <property type="entry name" value="Peptidase_C1A_C"/>
</dbReference>
<dbReference type="MEROPS" id="C01.161"/>
<dbReference type="GO" id="GO:0008234">
    <property type="term" value="F:cysteine-type peptidase activity"/>
    <property type="evidence" value="ECO:0007669"/>
    <property type="project" value="InterPro"/>
</dbReference>
<dbReference type="GO" id="GO:0006508">
    <property type="term" value="P:proteolysis"/>
    <property type="evidence" value="ECO:0007669"/>
    <property type="project" value="InterPro"/>
</dbReference>
<proteinExistence type="inferred from homology"/>
<protein>
    <submittedName>
        <fullName evidence="3">Cysteine proteinase 4</fullName>
    </submittedName>
</protein>